<sequence>MFPSFVFAALLALPCAFSVGRVLETRIQNQCCPRDSFNDAGVLINTFPFFTCAYPDGACDWDSTTGQLENSAQQNCPGFVSCENTCECPPDKTGAAGRLITMQSQGIQCAYPHGACTFSEDGGLFNATGQTNCPLTNDCVGGA</sequence>
<feature type="signal peptide" evidence="1">
    <location>
        <begin position="1"/>
        <end position="18"/>
    </location>
</feature>
<keyword evidence="1" id="KW-0732">Signal</keyword>
<protein>
    <submittedName>
        <fullName evidence="2">Uncharacterized protein</fullName>
    </submittedName>
</protein>
<dbReference type="AlphaFoldDB" id="A0A8K0XPV6"/>
<feature type="chain" id="PRO_5035431535" evidence="1">
    <location>
        <begin position="19"/>
        <end position="143"/>
    </location>
</feature>
<dbReference type="OrthoDB" id="3013684at2759"/>
<keyword evidence="3" id="KW-1185">Reference proteome</keyword>
<evidence type="ECO:0000313" key="3">
    <source>
        <dbReference type="Proteomes" id="UP000813824"/>
    </source>
</evidence>
<accession>A0A8K0XPV6</accession>
<comment type="caution">
    <text evidence="2">The sequence shown here is derived from an EMBL/GenBank/DDBJ whole genome shotgun (WGS) entry which is preliminary data.</text>
</comment>
<dbReference type="EMBL" id="JAEVFJ010000016">
    <property type="protein sequence ID" value="KAH8100377.1"/>
    <property type="molecule type" value="Genomic_DNA"/>
</dbReference>
<evidence type="ECO:0000256" key="1">
    <source>
        <dbReference type="SAM" id="SignalP"/>
    </source>
</evidence>
<proteinExistence type="predicted"/>
<name>A0A8K0XPV6_9AGAR</name>
<dbReference type="Proteomes" id="UP000813824">
    <property type="component" value="Unassembled WGS sequence"/>
</dbReference>
<gene>
    <name evidence="2" type="ORF">BXZ70DRAFT_907480</name>
</gene>
<organism evidence="2 3">
    <name type="scientific">Cristinia sonorae</name>
    <dbReference type="NCBI Taxonomy" id="1940300"/>
    <lineage>
        <taxon>Eukaryota</taxon>
        <taxon>Fungi</taxon>
        <taxon>Dikarya</taxon>
        <taxon>Basidiomycota</taxon>
        <taxon>Agaricomycotina</taxon>
        <taxon>Agaricomycetes</taxon>
        <taxon>Agaricomycetidae</taxon>
        <taxon>Agaricales</taxon>
        <taxon>Pleurotineae</taxon>
        <taxon>Stephanosporaceae</taxon>
        <taxon>Cristinia</taxon>
    </lineage>
</organism>
<evidence type="ECO:0000313" key="2">
    <source>
        <dbReference type="EMBL" id="KAH8100377.1"/>
    </source>
</evidence>
<reference evidence="2" key="1">
    <citation type="journal article" date="2021" name="New Phytol.">
        <title>Evolutionary innovations through gain and loss of genes in the ectomycorrhizal Boletales.</title>
        <authorList>
            <person name="Wu G."/>
            <person name="Miyauchi S."/>
            <person name="Morin E."/>
            <person name="Kuo A."/>
            <person name="Drula E."/>
            <person name="Varga T."/>
            <person name="Kohler A."/>
            <person name="Feng B."/>
            <person name="Cao Y."/>
            <person name="Lipzen A."/>
            <person name="Daum C."/>
            <person name="Hundley H."/>
            <person name="Pangilinan J."/>
            <person name="Johnson J."/>
            <person name="Barry K."/>
            <person name="LaButti K."/>
            <person name="Ng V."/>
            <person name="Ahrendt S."/>
            <person name="Min B."/>
            <person name="Choi I.G."/>
            <person name="Park H."/>
            <person name="Plett J.M."/>
            <person name="Magnuson J."/>
            <person name="Spatafora J.W."/>
            <person name="Nagy L.G."/>
            <person name="Henrissat B."/>
            <person name="Grigoriev I.V."/>
            <person name="Yang Z.L."/>
            <person name="Xu J."/>
            <person name="Martin F.M."/>
        </authorList>
    </citation>
    <scope>NUCLEOTIDE SEQUENCE</scope>
    <source>
        <strain evidence="2">KKN 215</strain>
    </source>
</reference>